<feature type="region of interest" description="Disordered" evidence="1">
    <location>
        <begin position="13"/>
        <end position="38"/>
    </location>
</feature>
<accession>A0A6V8H925</accession>
<dbReference type="SUPFAM" id="SSF48452">
    <property type="entry name" value="TPR-like"/>
    <property type="match status" value="1"/>
</dbReference>
<name>A0A6V8H925_TALPI</name>
<evidence type="ECO:0000259" key="2">
    <source>
        <dbReference type="Pfam" id="PF14737"/>
    </source>
</evidence>
<feature type="region of interest" description="Disordered" evidence="1">
    <location>
        <begin position="706"/>
        <end position="727"/>
    </location>
</feature>
<proteinExistence type="predicted"/>
<feature type="domain" description="DUF4470" evidence="2">
    <location>
        <begin position="215"/>
        <end position="305"/>
    </location>
</feature>
<dbReference type="EMBL" id="DF933829">
    <property type="protein sequence ID" value="GAM37902.1"/>
    <property type="molecule type" value="Genomic_DNA"/>
</dbReference>
<dbReference type="Pfam" id="PF14737">
    <property type="entry name" value="DUF4470"/>
    <property type="match status" value="1"/>
</dbReference>
<evidence type="ECO:0000256" key="1">
    <source>
        <dbReference type="SAM" id="MobiDB-lite"/>
    </source>
</evidence>
<protein>
    <recommendedName>
        <fullName evidence="2">DUF4470 domain-containing protein</fullName>
    </recommendedName>
</protein>
<comment type="caution">
    <text evidence="3">The sequence shown here is derived from an EMBL/GenBank/DDBJ whole genome shotgun (WGS) entry which is preliminary data.</text>
</comment>
<keyword evidence="4" id="KW-1185">Reference proteome</keyword>
<dbReference type="InterPro" id="IPR011990">
    <property type="entry name" value="TPR-like_helical_dom_sf"/>
</dbReference>
<dbReference type="Gene3D" id="1.25.40.10">
    <property type="entry name" value="Tetratricopeptide repeat domain"/>
    <property type="match status" value="1"/>
</dbReference>
<organism evidence="3 4">
    <name type="scientific">Talaromyces pinophilus</name>
    <name type="common">Penicillium pinophilum</name>
    <dbReference type="NCBI Taxonomy" id="128442"/>
    <lineage>
        <taxon>Eukaryota</taxon>
        <taxon>Fungi</taxon>
        <taxon>Dikarya</taxon>
        <taxon>Ascomycota</taxon>
        <taxon>Pezizomycotina</taxon>
        <taxon>Eurotiomycetes</taxon>
        <taxon>Eurotiomycetidae</taxon>
        <taxon>Eurotiales</taxon>
        <taxon>Trichocomaceae</taxon>
        <taxon>Talaromyces</taxon>
        <taxon>Talaromyces sect. Talaromyces</taxon>
    </lineage>
</organism>
<evidence type="ECO:0000313" key="3">
    <source>
        <dbReference type="EMBL" id="GAM37902.1"/>
    </source>
</evidence>
<dbReference type="InterPro" id="IPR027974">
    <property type="entry name" value="DUF4470"/>
</dbReference>
<dbReference type="Proteomes" id="UP000053095">
    <property type="component" value="Unassembled WGS sequence"/>
</dbReference>
<sequence length="905" mass="101513">MSLSLGGRQLIQSWREETPQERKRQKLGPTGVQERERGNALYKRGHLTEAIKAYQEAARRAEPDDYLPWSNLSAAYYEVGSFHESIQCALQAFAICHSPGNESGISSTTAELKLIPRIFRGYLHTHQFDAARQWLHRLADVQSSSSVDDLHQYQEALDHAESVWQAFPDEETYRLQLSAELPRYHPASLQTNGKPESSKNVNLDHVTALVDFAVHSNVDRNLTVFLGGLGDARHFYAQVAILGVTERMIMHSTSPLKRRYQFTLNESSRAAIARNLVLLVLLDELACLTEIPQAERTEIYTTVYYIFAGVIMPRYALDRLLHSVNSIVGRLRNNEPVVPWLQIHDSDRLHLISVLESWLDIEPNNRLSMSNVIDRAVQSLYDTSMSRKTGCDFDGCPKAPPGCQKEFETYFNLPLLQASRSVMREHEPELLQLIETNAPVENIRTYVVGKWCVNPTLYATEQTNASNPFDVCRALYNIVSIQERGGPKKTKLFEYASSFFQMVVVALRKIRGRLSVEYVLGDALLAIDEIRCGFGQSRHNATSASYDLIHLSGSCDIPTVISASKTLNESQAARLMISAPNSDFDLGEPDSFTTNDSAILYKATQMQTILKKGQYGSSLPSSHEYLLEMRRDRLAPFPYEHLLSRAELSRFLFSQFFKLALPSKGNATSVSANLAYFFDLLIHLPSIGYPAHWLADSLAKILGDGVNTSPSPPRTPDEATPRSHLSTSTALRGAHGSVAPFLPETSTLASMFQRLLPFNPITSLPHLNSIHQYSIEFPIDSQCLSPTPMALMIYNSNTYIPAISLQFPEEGCIIISTLTYTPSDDGHAHVKFWMREDIITQFQSSSSTETWHCNLLRAADPSDNSDDEVWKPLIEQSVSIDSVIKGEQWVRNDGIDANEAMELDA</sequence>
<gene>
    <name evidence="3" type="ORF">TCE0_033f08215</name>
</gene>
<reference evidence="4" key="1">
    <citation type="journal article" date="2015" name="Genome Announc.">
        <title>Draft genome sequence of Talaromyces cellulolyticus strain Y-94, a source of lignocellulosic biomass-degrading enzymes.</title>
        <authorList>
            <person name="Fujii T."/>
            <person name="Koike H."/>
            <person name="Sawayama S."/>
            <person name="Yano S."/>
            <person name="Inoue H."/>
        </authorList>
    </citation>
    <scope>NUCLEOTIDE SEQUENCE [LARGE SCALE GENOMIC DNA]</scope>
    <source>
        <strain evidence="4">Y-94</strain>
    </source>
</reference>
<evidence type="ECO:0000313" key="4">
    <source>
        <dbReference type="Proteomes" id="UP000053095"/>
    </source>
</evidence>
<dbReference type="AlphaFoldDB" id="A0A6V8H925"/>